<organism evidence="2 3">
    <name type="scientific">Neomesorhizobium albiziae</name>
    <dbReference type="NCBI Taxonomy" id="335020"/>
    <lineage>
        <taxon>Bacteria</taxon>
        <taxon>Pseudomonadati</taxon>
        <taxon>Pseudomonadota</taxon>
        <taxon>Alphaproteobacteria</taxon>
        <taxon>Hyphomicrobiales</taxon>
        <taxon>Phyllobacteriaceae</taxon>
        <taxon>Neomesorhizobium</taxon>
    </lineage>
</organism>
<protein>
    <submittedName>
        <fullName evidence="2">Predicted nuclease of the RNAse H fold, HicB family</fullName>
    </submittedName>
</protein>
<dbReference type="PANTHER" id="PTHR34504">
    <property type="entry name" value="ANTITOXIN HICB"/>
    <property type="match status" value="1"/>
</dbReference>
<reference evidence="2 3" key="1">
    <citation type="submission" date="2016-10" db="EMBL/GenBank/DDBJ databases">
        <authorList>
            <person name="Varghese N."/>
            <person name="Submissions S."/>
        </authorList>
    </citation>
    <scope>NUCLEOTIDE SEQUENCE [LARGE SCALE GENOMIC DNA]</scope>
    <source>
        <strain evidence="2 3">DSM 21822</strain>
    </source>
</reference>
<dbReference type="OrthoDB" id="9807959at2"/>
<evidence type="ECO:0000313" key="2">
    <source>
        <dbReference type="EMBL" id="SFK62793.1"/>
    </source>
</evidence>
<gene>
    <name evidence="2" type="ORF">SAMN04488498_109138</name>
</gene>
<dbReference type="InterPro" id="IPR051404">
    <property type="entry name" value="TA_system_antitoxin"/>
</dbReference>
<dbReference type="CDD" id="cd22231">
    <property type="entry name" value="RHH_NikR_HicB-like"/>
    <property type="match status" value="1"/>
</dbReference>
<dbReference type="Pfam" id="PF15919">
    <property type="entry name" value="HicB_lk_antitox"/>
    <property type="match status" value="1"/>
</dbReference>
<dbReference type="InterPro" id="IPR035069">
    <property type="entry name" value="TTHA1013/TTHA0281-like"/>
</dbReference>
<name>A0A1I4B2L4_9HYPH</name>
<dbReference type="EMBL" id="FOSL01000009">
    <property type="protein sequence ID" value="SFK62793.1"/>
    <property type="molecule type" value="Genomic_DNA"/>
</dbReference>
<dbReference type="InterPro" id="IPR031807">
    <property type="entry name" value="HicB-like"/>
</dbReference>
<keyword evidence="3" id="KW-1185">Reference proteome</keyword>
<dbReference type="AlphaFoldDB" id="A0A1I4B2L4"/>
<accession>A0A1I4B2L4</accession>
<dbReference type="RefSeq" id="WP_149761172.1">
    <property type="nucleotide sequence ID" value="NZ_BSPE01000078.1"/>
</dbReference>
<feature type="domain" description="HicB-like antitoxin of toxin-antitoxin system" evidence="1">
    <location>
        <begin position="3"/>
        <end position="127"/>
    </location>
</feature>
<sequence length="133" mass="14327">MRYIAFIHKEPDSVYGVSFPDVPGCISAGDTIDEAVRNGVEALSGHIRMLEADGDPVPAPRDFDAIMSDPDLAEDRDSAMTTAIPLVRDRGSNTRINVSLDLGLLEAIDAAARERGQTRSAFLASAARREIVD</sequence>
<dbReference type="PANTHER" id="PTHR34504:SF2">
    <property type="entry name" value="UPF0150 PROTEIN SSL0259"/>
    <property type="match status" value="1"/>
</dbReference>
<dbReference type="Gene3D" id="3.30.160.250">
    <property type="match status" value="1"/>
</dbReference>
<proteinExistence type="predicted"/>
<evidence type="ECO:0000313" key="3">
    <source>
        <dbReference type="Proteomes" id="UP000323300"/>
    </source>
</evidence>
<evidence type="ECO:0000259" key="1">
    <source>
        <dbReference type="Pfam" id="PF15919"/>
    </source>
</evidence>
<dbReference type="SUPFAM" id="SSF143100">
    <property type="entry name" value="TTHA1013/TTHA0281-like"/>
    <property type="match status" value="1"/>
</dbReference>
<dbReference type="Proteomes" id="UP000323300">
    <property type="component" value="Unassembled WGS sequence"/>
</dbReference>